<dbReference type="EMBL" id="VWXD01000001">
    <property type="protein sequence ID" value="NIE98558.1"/>
    <property type="molecule type" value="Genomic_DNA"/>
</dbReference>
<organism evidence="3 4">
    <name type="scientific">Candidatus Pantoea formicae</name>
    <dbReference type="NCBI Taxonomy" id="2608355"/>
    <lineage>
        <taxon>Bacteria</taxon>
        <taxon>Pseudomonadati</taxon>
        <taxon>Pseudomonadota</taxon>
        <taxon>Gammaproteobacteria</taxon>
        <taxon>Enterobacterales</taxon>
        <taxon>Erwiniaceae</taxon>
        <taxon>Pantoea</taxon>
    </lineage>
</organism>
<dbReference type="Proteomes" id="UP000780690">
    <property type="component" value="Unassembled WGS sequence"/>
</dbReference>
<protein>
    <submittedName>
        <fullName evidence="3">Response regulator transcription factor</fullName>
    </submittedName>
</protein>
<dbReference type="PRINTS" id="PR00038">
    <property type="entry name" value="HTHLUXR"/>
</dbReference>
<dbReference type="SUPFAM" id="SSF46894">
    <property type="entry name" value="C-terminal effector domain of the bipartite response regulators"/>
    <property type="match status" value="1"/>
</dbReference>
<dbReference type="CDD" id="cd06170">
    <property type="entry name" value="LuxR_C_like"/>
    <property type="match status" value="1"/>
</dbReference>
<gene>
    <name evidence="3" type="ORF">F3J38_00520</name>
</gene>
<dbReference type="InterPro" id="IPR036388">
    <property type="entry name" value="WH-like_DNA-bd_sf"/>
</dbReference>
<evidence type="ECO:0000313" key="4">
    <source>
        <dbReference type="Proteomes" id="UP000780690"/>
    </source>
</evidence>
<evidence type="ECO:0000256" key="1">
    <source>
        <dbReference type="ARBA" id="ARBA00023125"/>
    </source>
</evidence>
<feature type="domain" description="HTH luxR-type" evidence="2">
    <location>
        <begin position="84"/>
        <end position="149"/>
    </location>
</feature>
<dbReference type="PROSITE" id="PS50043">
    <property type="entry name" value="HTH_LUXR_2"/>
    <property type="match status" value="1"/>
</dbReference>
<keyword evidence="1" id="KW-0238">DNA-binding</keyword>
<dbReference type="Pfam" id="PF00196">
    <property type="entry name" value="GerE"/>
    <property type="match status" value="1"/>
</dbReference>
<evidence type="ECO:0000259" key="2">
    <source>
        <dbReference type="PROSITE" id="PS50043"/>
    </source>
</evidence>
<reference evidence="3 4" key="1">
    <citation type="journal article" date="2019" name="bioRxiv">
        <title>Bacteria contribute to plant secondary compound degradation in a generalist herbivore system.</title>
        <authorList>
            <person name="Francoeur C.B."/>
            <person name="Khadempour L."/>
            <person name="Moreira-Soto R.D."/>
            <person name="Gotting K."/>
            <person name="Book A.J."/>
            <person name="Pinto-Tomas A.A."/>
            <person name="Keefover-Ring K."/>
            <person name="Currie C.R."/>
        </authorList>
    </citation>
    <scope>NUCLEOTIDE SEQUENCE [LARGE SCALE GENOMIC DNA]</scope>
    <source>
        <strain evidence="3 4">Acro-805</strain>
    </source>
</reference>
<dbReference type="RefSeq" id="WP_167134085.1">
    <property type="nucleotide sequence ID" value="NZ_VWXD01000001.1"/>
</dbReference>
<name>A0ABX0QRN6_9GAMM</name>
<dbReference type="Gene3D" id="1.10.10.10">
    <property type="entry name" value="Winged helix-like DNA-binding domain superfamily/Winged helix DNA-binding domain"/>
    <property type="match status" value="1"/>
</dbReference>
<proteinExistence type="predicted"/>
<dbReference type="SMART" id="SM00421">
    <property type="entry name" value="HTH_LUXR"/>
    <property type="match status" value="1"/>
</dbReference>
<accession>A0ABX0QRN6</accession>
<dbReference type="InterPro" id="IPR016032">
    <property type="entry name" value="Sig_transdc_resp-reg_C-effctor"/>
</dbReference>
<keyword evidence="4" id="KW-1185">Reference proteome</keyword>
<sequence>MRIISEDNFFKLGLSEVLKIHEGGLKGITISLSADLKTIRLYKDISVYSNEIFFIRNCLTGFILSHKLSHGLTPLHHNLYKLIAEREKMYLTPREIDVMRALLKGDNILEISRTRGLSPKTISAQKNSALKKLKVSNLHMLHRDMSSFKNLFYGRSYGHSNVGF</sequence>
<dbReference type="InterPro" id="IPR000792">
    <property type="entry name" value="Tscrpt_reg_LuxR_C"/>
</dbReference>
<comment type="caution">
    <text evidence="3">The sequence shown here is derived from an EMBL/GenBank/DDBJ whole genome shotgun (WGS) entry which is preliminary data.</text>
</comment>
<evidence type="ECO:0000313" key="3">
    <source>
        <dbReference type="EMBL" id="NIE98558.1"/>
    </source>
</evidence>